<name>A0ABY6LUE2_9ARAC</name>
<gene>
    <name evidence="1" type="ORF">LAZ67_X003132</name>
</gene>
<protein>
    <submittedName>
        <fullName evidence="1">Uncharacterized protein</fullName>
    </submittedName>
</protein>
<dbReference type="EMBL" id="CP092886">
    <property type="protein sequence ID" value="UYV84698.1"/>
    <property type="molecule type" value="Genomic_DNA"/>
</dbReference>
<dbReference type="Proteomes" id="UP001235939">
    <property type="component" value="Chromosome X"/>
</dbReference>
<proteinExistence type="predicted"/>
<keyword evidence="2" id="KW-1185">Reference proteome</keyword>
<sequence>MKPDKYLKTCLKGKASVLNNRSTKLTIESSTQLLFLVDNSCEIIRSLETLGYKLDELSDIIFGKILSDKLDKTTKRSWNMTIDSNHIPSSSELLKFLENHAKALNTSETEKGLILIKCSMKLHVHNLTKPQEHGINQYQTFLGMEPLERRRKVK</sequence>
<evidence type="ECO:0000313" key="2">
    <source>
        <dbReference type="Proteomes" id="UP001235939"/>
    </source>
</evidence>
<accession>A0ABY6LUE2</accession>
<reference evidence="1 2" key="1">
    <citation type="submission" date="2022-03" db="EMBL/GenBank/DDBJ databases">
        <title>A chromosomal length assembly of Cordylochernes scorpioides.</title>
        <authorList>
            <person name="Zeh D."/>
            <person name="Zeh J."/>
        </authorList>
    </citation>
    <scope>NUCLEOTIDE SEQUENCE [LARGE SCALE GENOMIC DNA]</scope>
    <source>
        <strain evidence="1">IN4F17</strain>
        <tissue evidence="1">Whole Body</tissue>
    </source>
</reference>
<organism evidence="1 2">
    <name type="scientific">Cordylochernes scorpioides</name>
    <dbReference type="NCBI Taxonomy" id="51811"/>
    <lineage>
        <taxon>Eukaryota</taxon>
        <taxon>Metazoa</taxon>
        <taxon>Ecdysozoa</taxon>
        <taxon>Arthropoda</taxon>
        <taxon>Chelicerata</taxon>
        <taxon>Arachnida</taxon>
        <taxon>Pseudoscorpiones</taxon>
        <taxon>Cheliferoidea</taxon>
        <taxon>Chernetidae</taxon>
        <taxon>Cordylochernes</taxon>
    </lineage>
</organism>
<evidence type="ECO:0000313" key="1">
    <source>
        <dbReference type="EMBL" id="UYV84698.1"/>
    </source>
</evidence>